<dbReference type="Proteomes" id="UP001469553">
    <property type="component" value="Unassembled WGS sequence"/>
</dbReference>
<proteinExistence type="predicted"/>
<gene>
    <name evidence="1" type="ORF">AMECASPLE_004412</name>
</gene>
<accession>A0ABV0Z7Y4</accession>
<evidence type="ECO:0000313" key="1">
    <source>
        <dbReference type="EMBL" id="MEQ2302215.1"/>
    </source>
</evidence>
<sequence length="245" mass="26521">MNRLHTPILFLFLFQKGPKPSRPHTLFLSVRGSWTDCLQFVLLFPVLSWRVLRTNCLYPWFPLRRSLWTSCLHFLFVSLRGARTHFLRLLCLGGSAADLHGFTEDPSGLCTARLGSSDFRIAPLSYIVGSPGPAASHQTASSCGAVLQTARSVVAVHLNSGSAGDGLRAICLNSGYARDGLLAVHLNSASAGDGLWAVSSRPEFLSSFRGPLRPPWLDVCFGFVGVSDLPLKGGAMSCQLVFLSS</sequence>
<reference evidence="1 2" key="1">
    <citation type="submission" date="2021-06" db="EMBL/GenBank/DDBJ databases">
        <authorList>
            <person name="Palmer J.M."/>
        </authorList>
    </citation>
    <scope>NUCLEOTIDE SEQUENCE [LARGE SCALE GENOMIC DNA]</scope>
    <source>
        <strain evidence="1 2">AS_MEX2019</strain>
        <tissue evidence="1">Muscle</tissue>
    </source>
</reference>
<dbReference type="EMBL" id="JAHRIP010056616">
    <property type="protein sequence ID" value="MEQ2302215.1"/>
    <property type="molecule type" value="Genomic_DNA"/>
</dbReference>
<protein>
    <submittedName>
        <fullName evidence="1">Uncharacterized protein</fullName>
    </submittedName>
</protein>
<name>A0ABV0Z7Y4_9TELE</name>
<evidence type="ECO:0000313" key="2">
    <source>
        <dbReference type="Proteomes" id="UP001469553"/>
    </source>
</evidence>
<keyword evidence="2" id="KW-1185">Reference proteome</keyword>
<organism evidence="1 2">
    <name type="scientific">Ameca splendens</name>
    <dbReference type="NCBI Taxonomy" id="208324"/>
    <lineage>
        <taxon>Eukaryota</taxon>
        <taxon>Metazoa</taxon>
        <taxon>Chordata</taxon>
        <taxon>Craniata</taxon>
        <taxon>Vertebrata</taxon>
        <taxon>Euteleostomi</taxon>
        <taxon>Actinopterygii</taxon>
        <taxon>Neopterygii</taxon>
        <taxon>Teleostei</taxon>
        <taxon>Neoteleostei</taxon>
        <taxon>Acanthomorphata</taxon>
        <taxon>Ovalentaria</taxon>
        <taxon>Atherinomorphae</taxon>
        <taxon>Cyprinodontiformes</taxon>
        <taxon>Goodeidae</taxon>
        <taxon>Ameca</taxon>
    </lineage>
</organism>
<comment type="caution">
    <text evidence="1">The sequence shown here is derived from an EMBL/GenBank/DDBJ whole genome shotgun (WGS) entry which is preliminary data.</text>
</comment>